<evidence type="ECO:0000256" key="1">
    <source>
        <dbReference type="ARBA" id="ARBA00009477"/>
    </source>
</evidence>
<evidence type="ECO:0000313" key="6">
    <source>
        <dbReference type="Proteomes" id="UP000444318"/>
    </source>
</evidence>
<dbReference type="GO" id="GO:0022857">
    <property type="term" value="F:transmembrane transporter activity"/>
    <property type="evidence" value="ECO:0007669"/>
    <property type="project" value="InterPro"/>
</dbReference>
<reference evidence="5 6" key="1">
    <citation type="submission" date="2019-10" db="EMBL/GenBank/DDBJ databases">
        <title>Two novel species isolated from a subtropical stream in China.</title>
        <authorList>
            <person name="Lu H."/>
        </authorList>
    </citation>
    <scope>NUCLEOTIDE SEQUENCE [LARGE SCALE GENOMIC DNA]</scope>
    <source>
        <strain evidence="5 6">FT103W</strain>
    </source>
</reference>
<dbReference type="Proteomes" id="UP000444318">
    <property type="component" value="Unassembled WGS sequence"/>
</dbReference>
<accession>A0A843SDC0</accession>
<dbReference type="NCBIfam" id="TIGR01730">
    <property type="entry name" value="RND_mfp"/>
    <property type="match status" value="1"/>
</dbReference>
<dbReference type="Pfam" id="PF25954">
    <property type="entry name" value="Beta-barrel_RND_2"/>
    <property type="match status" value="1"/>
</dbReference>
<proteinExistence type="inferred from homology"/>
<keyword evidence="2" id="KW-0813">Transport</keyword>
<dbReference type="FunFam" id="2.40.30.170:FF:000010">
    <property type="entry name" value="Efflux RND transporter periplasmic adaptor subunit"/>
    <property type="match status" value="1"/>
</dbReference>
<dbReference type="InterPro" id="IPR051909">
    <property type="entry name" value="MFP_Cation_Efflux"/>
</dbReference>
<dbReference type="PANTHER" id="PTHR30097">
    <property type="entry name" value="CATION EFFLUX SYSTEM PROTEIN CUSB"/>
    <property type="match status" value="1"/>
</dbReference>
<gene>
    <name evidence="5" type="ORF">GEV01_03195</name>
</gene>
<dbReference type="Gene3D" id="1.10.287.470">
    <property type="entry name" value="Helix hairpin bin"/>
    <property type="match status" value="1"/>
</dbReference>
<organism evidence="5 6">
    <name type="scientific">Rugamonas rivuli</name>
    <dbReference type="NCBI Taxonomy" id="2743358"/>
    <lineage>
        <taxon>Bacteria</taxon>
        <taxon>Pseudomonadati</taxon>
        <taxon>Pseudomonadota</taxon>
        <taxon>Betaproteobacteria</taxon>
        <taxon>Burkholderiales</taxon>
        <taxon>Oxalobacteraceae</taxon>
        <taxon>Telluria group</taxon>
        <taxon>Rugamonas</taxon>
    </lineage>
</organism>
<dbReference type="InterPro" id="IPR006143">
    <property type="entry name" value="RND_pump_MFP"/>
</dbReference>
<dbReference type="InterPro" id="IPR058647">
    <property type="entry name" value="BSH_CzcB-like"/>
</dbReference>
<feature type="domain" description="CzcB-like barrel-sandwich hybrid" evidence="4">
    <location>
        <begin position="89"/>
        <end position="215"/>
    </location>
</feature>
<name>A0A843SDC0_9BURK</name>
<feature type="domain" description="CusB-like beta-barrel" evidence="3">
    <location>
        <begin position="236"/>
        <end position="311"/>
    </location>
</feature>
<dbReference type="AlphaFoldDB" id="A0A843SDC0"/>
<dbReference type="RefSeq" id="WP_152801624.1">
    <property type="nucleotide sequence ID" value="NZ_WHUF01000001.1"/>
</dbReference>
<dbReference type="Gene3D" id="2.40.30.170">
    <property type="match status" value="1"/>
</dbReference>
<dbReference type="GO" id="GO:0016020">
    <property type="term" value="C:membrane"/>
    <property type="evidence" value="ECO:0007669"/>
    <property type="project" value="InterPro"/>
</dbReference>
<dbReference type="Gene3D" id="2.40.420.20">
    <property type="match status" value="1"/>
</dbReference>
<dbReference type="EMBL" id="WHUF01000001">
    <property type="protein sequence ID" value="MQA18516.1"/>
    <property type="molecule type" value="Genomic_DNA"/>
</dbReference>
<comment type="similarity">
    <text evidence="1">Belongs to the membrane fusion protein (MFP) (TC 8.A.1) family.</text>
</comment>
<keyword evidence="6" id="KW-1185">Reference proteome</keyword>
<dbReference type="Pfam" id="PF25973">
    <property type="entry name" value="BSH_CzcB"/>
    <property type="match status" value="1"/>
</dbReference>
<evidence type="ECO:0000313" key="5">
    <source>
        <dbReference type="EMBL" id="MQA18516.1"/>
    </source>
</evidence>
<comment type="caution">
    <text evidence="5">The sequence shown here is derived from an EMBL/GenBank/DDBJ whole genome shotgun (WGS) entry which is preliminary data.</text>
</comment>
<sequence length="389" mass="41112">MGMKKQPAAIVMVLLLASASIAGYLLFQPPPAARAANVAAAPAPDLDRIQFPSGAPQLAMIQAQILPAVGIPAGDTLSARVVYDEDVTARIGVGVNGRVAAIKAAPGSPVHAGQVLAEIDSPDFGAALADLSKARADEERKRKAMERAKELVPGEAIASKDSEAAQSDLDQAHAETLRAQQRVHSINPHGDRIQGQRFSLVSPIDGVVAERSVTPALEVSPGMPAPLFVLTNPKRLWLMIDVPESMLASVRQGASVDVESDAFPNEHFKATIAQPGLVVDPNTRRVTVRARLDNPAGKLLPEMYVRSTLLQERGNAVKVPNTALVNRGVYTYVFVQSAPQQFQRRQVRMLTRGNDASYIGAGVSGGENIVTTGALLLDAEMGARTGGAP</sequence>
<dbReference type="SUPFAM" id="SSF111369">
    <property type="entry name" value="HlyD-like secretion proteins"/>
    <property type="match status" value="1"/>
</dbReference>
<evidence type="ECO:0000256" key="2">
    <source>
        <dbReference type="ARBA" id="ARBA00022448"/>
    </source>
</evidence>
<evidence type="ECO:0000259" key="4">
    <source>
        <dbReference type="Pfam" id="PF25973"/>
    </source>
</evidence>
<evidence type="ECO:0000259" key="3">
    <source>
        <dbReference type="Pfam" id="PF25954"/>
    </source>
</evidence>
<dbReference type="InterPro" id="IPR058792">
    <property type="entry name" value="Beta-barrel_RND_2"/>
</dbReference>
<protein>
    <submittedName>
        <fullName evidence="5">Efflux RND transporter periplasmic adaptor subunit</fullName>
    </submittedName>
</protein>